<proteinExistence type="predicted"/>
<feature type="domain" description="Methyltransferase" evidence="1">
    <location>
        <begin position="34"/>
        <end position="154"/>
    </location>
</feature>
<dbReference type="PANTHER" id="PTHR43861">
    <property type="entry name" value="TRANS-ACONITATE 2-METHYLTRANSFERASE-RELATED"/>
    <property type="match status" value="1"/>
</dbReference>
<dbReference type="GO" id="GO:0032259">
    <property type="term" value="P:methylation"/>
    <property type="evidence" value="ECO:0007669"/>
    <property type="project" value="UniProtKB-KW"/>
</dbReference>
<dbReference type="GO" id="GO:0030798">
    <property type="term" value="F:trans-aconitate 2-methyltransferase activity"/>
    <property type="evidence" value="ECO:0007669"/>
    <property type="project" value="InterPro"/>
</dbReference>
<gene>
    <name evidence="2" type="ORF">H6X83_09075</name>
</gene>
<dbReference type="Pfam" id="PF13847">
    <property type="entry name" value="Methyltransf_31"/>
    <property type="match status" value="1"/>
</dbReference>
<evidence type="ECO:0000313" key="2">
    <source>
        <dbReference type="EMBL" id="QNO17107.1"/>
    </source>
</evidence>
<keyword evidence="3" id="KW-1185">Reference proteome</keyword>
<evidence type="ECO:0000313" key="3">
    <source>
        <dbReference type="Proteomes" id="UP000516046"/>
    </source>
</evidence>
<accession>A0A7G9WEJ5</accession>
<organism evidence="2 3">
    <name type="scientific">Caproicibacterium amylolyticum</name>
    <dbReference type="NCBI Taxonomy" id="2766537"/>
    <lineage>
        <taxon>Bacteria</taxon>
        <taxon>Bacillati</taxon>
        <taxon>Bacillota</taxon>
        <taxon>Clostridia</taxon>
        <taxon>Eubacteriales</taxon>
        <taxon>Oscillospiraceae</taxon>
        <taxon>Caproicibacterium</taxon>
    </lineage>
</organism>
<dbReference type="Proteomes" id="UP000516046">
    <property type="component" value="Chromosome"/>
</dbReference>
<name>A0A7G9WEJ5_9FIRM</name>
<dbReference type="InterPro" id="IPR029063">
    <property type="entry name" value="SAM-dependent_MTases_sf"/>
</dbReference>
<keyword evidence="2" id="KW-0808">Transferase</keyword>
<dbReference type="EMBL" id="CP060696">
    <property type="protein sequence ID" value="QNO17107.1"/>
    <property type="molecule type" value="Genomic_DNA"/>
</dbReference>
<dbReference type="Gene3D" id="3.40.50.150">
    <property type="entry name" value="Vaccinia Virus protein VP39"/>
    <property type="match status" value="1"/>
</dbReference>
<dbReference type="Gene3D" id="1.10.150.290">
    <property type="entry name" value="S-adenosyl-L-methionine-dependent methyltransferases"/>
    <property type="match status" value="1"/>
</dbReference>
<dbReference type="RefSeq" id="WP_212506175.1">
    <property type="nucleotide sequence ID" value="NZ_CP060696.1"/>
</dbReference>
<dbReference type="AlphaFoldDB" id="A0A7G9WEJ5"/>
<keyword evidence="2" id="KW-0489">Methyltransferase</keyword>
<dbReference type="KEGG" id="caml:H6X83_09075"/>
<protein>
    <submittedName>
        <fullName evidence="2">Methyltransferase domain-containing protein</fullName>
    </submittedName>
</protein>
<evidence type="ECO:0000259" key="1">
    <source>
        <dbReference type="Pfam" id="PF13847"/>
    </source>
</evidence>
<dbReference type="CDD" id="cd02440">
    <property type="entry name" value="AdoMet_MTases"/>
    <property type="match status" value="1"/>
</dbReference>
<dbReference type="PANTHER" id="PTHR43861:SF1">
    <property type="entry name" value="TRANS-ACONITATE 2-METHYLTRANSFERASE"/>
    <property type="match status" value="1"/>
</dbReference>
<dbReference type="InterPro" id="IPR025714">
    <property type="entry name" value="Methyltranfer_dom"/>
</dbReference>
<dbReference type="InterPro" id="IPR023149">
    <property type="entry name" value="Trans_acon_MeTrfase_C"/>
</dbReference>
<dbReference type="SUPFAM" id="SSF53335">
    <property type="entry name" value="S-adenosyl-L-methionine-dependent methyltransferases"/>
    <property type="match status" value="1"/>
</dbReference>
<sequence length="256" mass="29031">MQKWDSKQYLKFQAERTQPAADLAARLTAAEPARIVDIGCGPGNSTAVLRQKYPYAQIIGADSSPDMLKTAAKEHSGIDFRLCNVPQELPSLGQNFDIVFSNACIQWIPDNAGLLKAMLRMLRPGGMLAVQVPVNQTEPIYKIIFAIAESEKWKQKFAQPRIFHTLSAEKYFDVLAENASDFTMWQTTYFHRMHSYNEIIEWYRGTGLRPYLSVLNAAEKAELESEVLAGVKKAYPMQKNGEIIFRFPRLFFTAVK</sequence>
<reference evidence="2 3" key="1">
    <citation type="submission" date="2020-08" db="EMBL/GenBank/DDBJ databases">
        <authorList>
            <person name="Ren C."/>
            <person name="Gu Y."/>
            <person name="Xu Y."/>
        </authorList>
    </citation>
    <scope>NUCLEOTIDE SEQUENCE [LARGE SCALE GENOMIC DNA]</scope>
    <source>
        <strain evidence="2 3">LBM18003</strain>
    </source>
</reference>